<dbReference type="Gene3D" id="2.60.98.20">
    <property type="entry name" value="Flagellar hook protein FlgE"/>
    <property type="match status" value="1"/>
</dbReference>
<gene>
    <name evidence="7" type="ORF">SAMN05421720_11643</name>
</gene>
<dbReference type="InterPro" id="IPR037925">
    <property type="entry name" value="FlgE/F/G-like"/>
</dbReference>
<evidence type="ECO:0000313" key="7">
    <source>
        <dbReference type="EMBL" id="SDE92812.1"/>
    </source>
</evidence>
<dbReference type="InterPro" id="IPR001444">
    <property type="entry name" value="Flag_bb_rod_N"/>
</dbReference>
<keyword evidence="7" id="KW-0966">Cell projection</keyword>
<evidence type="ECO:0000256" key="3">
    <source>
        <dbReference type="ARBA" id="ARBA00023143"/>
    </source>
</evidence>
<dbReference type="STRING" id="69960.SAMN05421720_11643"/>
<dbReference type="InterPro" id="IPR010930">
    <property type="entry name" value="Flg_bb/hook_C_dom"/>
</dbReference>
<feature type="domain" description="Flagellar basal-body/hook protein C-terminal" evidence="6">
    <location>
        <begin position="365"/>
        <end position="409"/>
    </location>
</feature>
<dbReference type="GO" id="GO:0071978">
    <property type="term" value="P:bacterial-type flagellum-dependent swarming motility"/>
    <property type="evidence" value="ECO:0007669"/>
    <property type="project" value="TreeGrafter"/>
</dbReference>
<dbReference type="InterPro" id="IPR020013">
    <property type="entry name" value="Flagellar_FlgE/F/G"/>
</dbReference>
<proteinExistence type="inferred from homology"/>
<protein>
    <recommendedName>
        <fullName evidence="4">Flagellar hook protein FlgE</fullName>
    </recommendedName>
</protein>
<sequence length="410" mass="43584">MSVFAALHTSSQAMATQSHVMERISGNVANVNTTGYKAFDAHLRDRVNHVSALGTFLGVGSVDIRRMEQQGVTVATSNALDMAINGRGFFVTNPKFDLSDTPHYTRNGATTTALGDDGNSYLATTAGQFILGWAADEDGAVDTTGTPAPIQVNSLDPLPGALTTEATFAGNIEANSTQSHNFQVNLWSSPNDQGENDPYALVMTWEPGAPGSNAWTVSYTVRGPDGSVQVLPDTTPVSFDGRGQYQSPAVNPVLTIPFANGPSDVTLDLSGMTQFGGAGSHEKYQAANGYAQGMISSVRIDPFGRLTASYSNGQSRILSQVALADFTAPQHLQDEGNTSFTYREEAGEMALFGVEDRNASSGIQPSAVEASTVDLAEEFSRMIITQRAYSTSATVYRTSDEMIRTATDLK</sequence>
<dbReference type="GO" id="GO:0009425">
    <property type="term" value="C:bacterial-type flagellum basal body"/>
    <property type="evidence" value="ECO:0007669"/>
    <property type="project" value="UniProtKB-SubCell"/>
</dbReference>
<keyword evidence="3 4" id="KW-0975">Bacterial flagellum</keyword>
<comment type="function">
    <text evidence="4">A flexible structure which links the flagellar filament to the drive apparatus in the basal body.</text>
</comment>
<evidence type="ECO:0000259" key="6">
    <source>
        <dbReference type="Pfam" id="PF06429"/>
    </source>
</evidence>
<dbReference type="GO" id="GO:0005829">
    <property type="term" value="C:cytosol"/>
    <property type="evidence" value="ECO:0007669"/>
    <property type="project" value="TreeGrafter"/>
</dbReference>
<dbReference type="PANTHER" id="PTHR30435">
    <property type="entry name" value="FLAGELLAR PROTEIN"/>
    <property type="match status" value="1"/>
</dbReference>
<name>A0A1G7GXB6_9PROT</name>
<evidence type="ECO:0000313" key="8">
    <source>
        <dbReference type="Proteomes" id="UP000199412"/>
    </source>
</evidence>
<reference evidence="7 8" key="1">
    <citation type="submission" date="2016-10" db="EMBL/GenBank/DDBJ databases">
        <authorList>
            <person name="de Groot N.N."/>
        </authorList>
    </citation>
    <scope>NUCLEOTIDE SEQUENCE [LARGE SCALE GENOMIC DNA]</scope>
    <source>
        <strain evidence="7 8">ATCC 700224</strain>
    </source>
</reference>
<dbReference type="Proteomes" id="UP000199412">
    <property type="component" value="Unassembled WGS sequence"/>
</dbReference>
<feature type="domain" description="Flagellar basal body rod protein N-terminal" evidence="5">
    <location>
        <begin position="8"/>
        <end position="37"/>
    </location>
</feature>
<dbReference type="Pfam" id="PF00460">
    <property type="entry name" value="Flg_bb_rod"/>
    <property type="match status" value="1"/>
</dbReference>
<evidence type="ECO:0000256" key="2">
    <source>
        <dbReference type="ARBA" id="ARBA00009677"/>
    </source>
</evidence>
<dbReference type="GO" id="GO:0009424">
    <property type="term" value="C:bacterial-type flagellum hook"/>
    <property type="evidence" value="ECO:0007669"/>
    <property type="project" value="TreeGrafter"/>
</dbReference>
<dbReference type="Pfam" id="PF06429">
    <property type="entry name" value="Flg_bbr_C"/>
    <property type="match status" value="1"/>
</dbReference>
<evidence type="ECO:0000259" key="5">
    <source>
        <dbReference type="Pfam" id="PF00460"/>
    </source>
</evidence>
<comment type="subcellular location">
    <subcellularLocation>
        <location evidence="1 4">Bacterial flagellum basal body</location>
    </subcellularLocation>
</comment>
<dbReference type="AlphaFoldDB" id="A0A1G7GXB6"/>
<dbReference type="NCBIfam" id="TIGR03506">
    <property type="entry name" value="FlgEFG_subfam"/>
    <property type="match status" value="1"/>
</dbReference>
<comment type="similarity">
    <text evidence="2 4">Belongs to the flagella basal body rod proteins family.</text>
</comment>
<dbReference type="SUPFAM" id="SSF117143">
    <property type="entry name" value="Flagellar hook protein flgE"/>
    <property type="match status" value="1"/>
</dbReference>
<dbReference type="EMBL" id="FNAP01000016">
    <property type="protein sequence ID" value="SDE92812.1"/>
    <property type="molecule type" value="Genomic_DNA"/>
</dbReference>
<accession>A0A1G7GXB6</accession>
<dbReference type="RefSeq" id="WP_176793840.1">
    <property type="nucleotide sequence ID" value="NZ_FNAP01000016.1"/>
</dbReference>
<dbReference type="PANTHER" id="PTHR30435:SF1">
    <property type="entry name" value="FLAGELLAR HOOK PROTEIN FLGE"/>
    <property type="match status" value="1"/>
</dbReference>
<keyword evidence="8" id="KW-1185">Reference proteome</keyword>
<organism evidence="7 8">
    <name type="scientific">Rhodospira trueperi</name>
    <dbReference type="NCBI Taxonomy" id="69960"/>
    <lineage>
        <taxon>Bacteria</taxon>
        <taxon>Pseudomonadati</taxon>
        <taxon>Pseudomonadota</taxon>
        <taxon>Alphaproteobacteria</taxon>
        <taxon>Rhodospirillales</taxon>
        <taxon>Rhodospirillaceae</taxon>
        <taxon>Rhodospira</taxon>
    </lineage>
</organism>
<dbReference type="InterPro" id="IPR037058">
    <property type="entry name" value="Falgellar_hook_FlgE_sf"/>
</dbReference>
<evidence type="ECO:0000256" key="4">
    <source>
        <dbReference type="RuleBase" id="RU362116"/>
    </source>
</evidence>
<keyword evidence="7" id="KW-0282">Flagellum</keyword>
<evidence type="ECO:0000256" key="1">
    <source>
        <dbReference type="ARBA" id="ARBA00004117"/>
    </source>
</evidence>
<keyword evidence="7" id="KW-0969">Cilium</keyword>